<protein>
    <recommendedName>
        <fullName evidence="3">RING-type E3 ubiquitin transferase</fullName>
        <ecNumber evidence="3">2.3.2.27</ecNumber>
    </recommendedName>
</protein>
<keyword evidence="11 12" id="KW-0472">Membrane</keyword>
<evidence type="ECO:0000259" key="13">
    <source>
        <dbReference type="Pfam" id="PF12483"/>
    </source>
</evidence>
<feature type="transmembrane region" description="Helical" evidence="12">
    <location>
        <begin position="230"/>
        <end position="246"/>
    </location>
</feature>
<organism evidence="14 15">
    <name type="scientific">Nocardiopsis alborubida</name>
    <dbReference type="NCBI Taxonomy" id="146802"/>
    <lineage>
        <taxon>Bacteria</taxon>
        <taxon>Bacillati</taxon>
        <taxon>Actinomycetota</taxon>
        <taxon>Actinomycetes</taxon>
        <taxon>Streptosporangiales</taxon>
        <taxon>Nocardiopsidaceae</taxon>
        <taxon>Nocardiopsis</taxon>
    </lineage>
</organism>
<comment type="catalytic activity">
    <reaction evidence="1">
        <text>S-ubiquitinyl-[E2 ubiquitin-conjugating enzyme]-L-cysteine + [acceptor protein]-L-lysine = [E2 ubiquitin-conjugating enzyme]-L-cysteine + N(6)-ubiquitinyl-[acceptor protein]-L-lysine.</text>
        <dbReference type="EC" id="2.3.2.27"/>
    </reaction>
</comment>
<sequence>MDDLFVGGSRTAFQLLALLATVLSALLLARVLRTRTRFRRIRSARTPPLRDLPRSGTSVLVDGNAVPGTSGPLVAPYSRTRCVWYRTEVWDHRPGEGAHYERLRATLVHVEQSEAPFLLEDRTGRAWCYPRGAVTDKIALTHDSFVVDPLAEGAFGRAEARRELEPEHAHSSTGRSYREWAVTPGTRLLVNGTVYEWNEDTLIASSSDGYLLLSTRTAPQLYDAHWTRQVLAGVVFLGSLAVTLWLL</sequence>
<dbReference type="Pfam" id="PF12483">
    <property type="entry name" value="GIDE"/>
    <property type="match status" value="1"/>
</dbReference>
<comment type="caution">
    <text evidence="14">The sequence shown here is derived from an EMBL/GenBank/DDBJ whole genome shotgun (WGS) entry which is preliminary data.</text>
</comment>
<evidence type="ECO:0000256" key="2">
    <source>
        <dbReference type="ARBA" id="ARBA00004141"/>
    </source>
</evidence>
<evidence type="ECO:0000256" key="3">
    <source>
        <dbReference type="ARBA" id="ARBA00012483"/>
    </source>
</evidence>
<keyword evidence="5 12" id="KW-0812">Transmembrane</keyword>
<comment type="subcellular location">
    <subcellularLocation>
        <location evidence="2">Membrane</location>
        <topology evidence="2">Multi-pass membrane protein</topology>
    </subcellularLocation>
</comment>
<evidence type="ECO:0000256" key="1">
    <source>
        <dbReference type="ARBA" id="ARBA00000900"/>
    </source>
</evidence>
<evidence type="ECO:0000256" key="11">
    <source>
        <dbReference type="ARBA" id="ARBA00023136"/>
    </source>
</evidence>
<evidence type="ECO:0000256" key="6">
    <source>
        <dbReference type="ARBA" id="ARBA00022723"/>
    </source>
</evidence>
<gene>
    <name evidence="14" type="ORF">HGB44_22435</name>
</gene>
<dbReference type="EC" id="2.3.2.27" evidence="3"/>
<evidence type="ECO:0000256" key="5">
    <source>
        <dbReference type="ARBA" id="ARBA00022692"/>
    </source>
</evidence>
<feature type="transmembrane region" description="Helical" evidence="12">
    <location>
        <begin position="12"/>
        <end position="32"/>
    </location>
</feature>
<dbReference type="AlphaFoldDB" id="A0A7X6RRW8"/>
<reference evidence="14 15" key="1">
    <citation type="submission" date="2020-04" db="EMBL/GenBank/DDBJ databases">
        <title>MicrobeNet Type strains.</title>
        <authorList>
            <person name="Nicholson A.C."/>
        </authorList>
    </citation>
    <scope>NUCLEOTIDE SEQUENCE [LARGE SCALE GENOMIC DNA]</scope>
    <source>
        <strain evidence="14 15">ATCC 23612</strain>
    </source>
</reference>
<keyword evidence="4" id="KW-0808">Transferase</keyword>
<evidence type="ECO:0000313" key="14">
    <source>
        <dbReference type="EMBL" id="NKZ00406.1"/>
    </source>
</evidence>
<evidence type="ECO:0000256" key="9">
    <source>
        <dbReference type="ARBA" id="ARBA00022833"/>
    </source>
</evidence>
<keyword evidence="7" id="KW-0863">Zinc-finger</keyword>
<keyword evidence="15" id="KW-1185">Reference proteome</keyword>
<accession>A0A7X6RRW8</accession>
<evidence type="ECO:0000256" key="7">
    <source>
        <dbReference type="ARBA" id="ARBA00022771"/>
    </source>
</evidence>
<dbReference type="Proteomes" id="UP000553209">
    <property type="component" value="Unassembled WGS sequence"/>
</dbReference>
<dbReference type="EMBL" id="JAAXPG010000023">
    <property type="protein sequence ID" value="NKZ00406.1"/>
    <property type="molecule type" value="Genomic_DNA"/>
</dbReference>
<evidence type="ECO:0000256" key="8">
    <source>
        <dbReference type="ARBA" id="ARBA00022786"/>
    </source>
</evidence>
<evidence type="ECO:0000313" key="15">
    <source>
        <dbReference type="Proteomes" id="UP000553209"/>
    </source>
</evidence>
<proteinExistence type="predicted"/>
<dbReference type="InterPro" id="IPR022170">
    <property type="entry name" value="MUL1-like"/>
</dbReference>
<keyword evidence="8" id="KW-0833">Ubl conjugation pathway</keyword>
<keyword evidence="9" id="KW-0862">Zinc</keyword>
<keyword evidence="10 12" id="KW-1133">Transmembrane helix</keyword>
<dbReference type="GO" id="GO:0016020">
    <property type="term" value="C:membrane"/>
    <property type="evidence" value="ECO:0007669"/>
    <property type="project" value="UniProtKB-SubCell"/>
</dbReference>
<dbReference type="GO" id="GO:0008270">
    <property type="term" value="F:zinc ion binding"/>
    <property type="evidence" value="ECO:0007669"/>
    <property type="project" value="UniProtKB-KW"/>
</dbReference>
<evidence type="ECO:0000256" key="4">
    <source>
        <dbReference type="ARBA" id="ARBA00022679"/>
    </source>
</evidence>
<dbReference type="GO" id="GO:0016567">
    <property type="term" value="P:protein ubiquitination"/>
    <property type="evidence" value="ECO:0007669"/>
    <property type="project" value="InterPro"/>
</dbReference>
<dbReference type="RefSeq" id="WP_061080497.1">
    <property type="nucleotide sequence ID" value="NZ_JAAXPG010000023.1"/>
</dbReference>
<name>A0A7X6RRW8_9ACTN</name>
<evidence type="ECO:0000256" key="12">
    <source>
        <dbReference type="SAM" id="Phobius"/>
    </source>
</evidence>
<keyword evidence="6" id="KW-0479">Metal-binding</keyword>
<feature type="domain" description="E3 Ubiquitin ligase MUL1-like" evidence="13">
    <location>
        <begin position="100"/>
        <end position="244"/>
    </location>
</feature>
<dbReference type="GO" id="GO:0061630">
    <property type="term" value="F:ubiquitin protein ligase activity"/>
    <property type="evidence" value="ECO:0007669"/>
    <property type="project" value="UniProtKB-EC"/>
</dbReference>
<evidence type="ECO:0000256" key="10">
    <source>
        <dbReference type="ARBA" id="ARBA00022989"/>
    </source>
</evidence>